<evidence type="ECO:0000313" key="3">
    <source>
        <dbReference type="Proteomes" id="UP000199088"/>
    </source>
</evidence>
<keyword evidence="3" id="KW-1185">Reference proteome</keyword>
<evidence type="ECO:0000256" key="1">
    <source>
        <dbReference type="SAM" id="MobiDB-lite"/>
    </source>
</evidence>
<accession>A0A1H0G724</accession>
<dbReference type="Proteomes" id="UP000199088">
    <property type="component" value="Unassembled WGS sequence"/>
</dbReference>
<dbReference type="AlphaFoldDB" id="A0A1H0G724"/>
<evidence type="ECO:0000313" key="2">
    <source>
        <dbReference type="EMBL" id="SDO02705.1"/>
    </source>
</evidence>
<organism evidence="2 3">
    <name type="scientific">Klenkia soli</name>
    <dbReference type="NCBI Taxonomy" id="1052260"/>
    <lineage>
        <taxon>Bacteria</taxon>
        <taxon>Bacillati</taxon>
        <taxon>Actinomycetota</taxon>
        <taxon>Actinomycetes</taxon>
        <taxon>Geodermatophilales</taxon>
        <taxon>Geodermatophilaceae</taxon>
        <taxon>Klenkia</taxon>
    </lineage>
</organism>
<dbReference type="OrthoDB" id="9779041at2"/>
<dbReference type="STRING" id="1052260.SAMN05660199_01159"/>
<gene>
    <name evidence="2" type="ORF">SAMN05660199_01159</name>
</gene>
<feature type="region of interest" description="Disordered" evidence="1">
    <location>
        <begin position="307"/>
        <end position="330"/>
    </location>
</feature>
<sequence>MSEYDQWLLDGDVEAGLRLLRRITAQALRTGPFPPPQGYDRWSDDAVDELLVEMIVKKGGTAFLLDALASVDNQGSAERYLLATVQNFQKDQAKATEHGKLRERLKNVLGKDSRFMFVTSPHDGWRLVDGPAQWWQGDIADLHRTALQVRGVSIPSWNTAGPTAGPARHALTTVAVAVLTDVNGTVRAEDLAQILLERFRHEIAPESVGELFLSDDDEQIGRTDEKLEHALTGISAEELWARLTSEQRAIVPYLITPGDAAPLLGIGPKEAAARRAQVFELVRLATVDDPRADEVVMALLDIASPSAGPAEGMARLSREEPTDIEGRMSS</sequence>
<proteinExistence type="predicted"/>
<reference evidence="3" key="1">
    <citation type="submission" date="2016-10" db="EMBL/GenBank/DDBJ databases">
        <authorList>
            <person name="Varghese N."/>
            <person name="Submissions S."/>
        </authorList>
    </citation>
    <scope>NUCLEOTIDE SEQUENCE [LARGE SCALE GENOMIC DNA]</scope>
    <source>
        <strain evidence="3">DSM 45843</strain>
    </source>
</reference>
<dbReference type="RefSeq" id="WP_091241326.1">
    <property type="nucleotide sequence ID" value="NZ_FNIR01000003.1"/>
</dbReference>
<dbReference type="EMBL" id="FNIR01000003">
    <property type="protein sequence ID" value="SDO02705.1"/>
    <property type="molecule type" value="Genomic_DNA"/>
</dbReference>
<protein>
    <submittedName>
        <fullName evidence="2">Uncharacterized protein</fullName>
    </submittedName>
</protein>
<feature type="compositionally biased region" description="Basic and acidic residues" evidence="1">
    <location>
        <begin position="316"/>
        <end position="330"/>
    </location>
</feature>
<name>A0A1H0G724_9ACTN</name>